<gene>
    <name evidence="2" type="ORF">B4U45_06610</name>
    <name evidence="3" type="ORF">LAUMK4_03835</name>
</gene>
<reference evidence="2 4" key="1">
    <citation type="submission" date="2017-02" db="EMBL/GenBank/DDBJ databases">
        <title>Mycobacterium kansasii genomes.</title>
        <authorList>
            <person name="Borowka P."/>
            <person name="Strapagiel D."/>
            <person name="Marciniak B."/>
            <person name="Lach J."/>
            <person name="Bakula Z."/>
            <person name="Van Ingen J."/>
            <person name="Safianowska A."/>
            <person name="Brzostek A."/>
            <person name="Dziadek J."/>
            <person name="Jagielski T."/>
        </authorList>
    </citation>
    <scope>NUCLEOTIDE SEQUENCE [LARGE SCALE GENOMIC DNA]</scope>
    <source>
        <strain evidence="2 4">12MK</strain>
    </source>
</reference>
<dbReference type="RefSeq" id="WP_075549450.1">
    <property type="nucleotide sequence ID" value="NZ_LWCM01000138.1"/>
</dbReference>
<evidence type="ECO:0000256" key="1">
    <source>
        <dbReference type="SAM" id="MobiDB-lite"/>
    </source>
</evidence>
<dbReference type="EMBL" id="UPHM01000102">
    <property type="protein sequence ID" value="VAZ97402.1"/>
    <property type="molecule type" value="Genomic_DNA"/>
</dbReference>
<accession>A0A8E2IPT0</accession>
<dbReference type="GeneID" id="66596978"/>
<evidence type="ECO:0000313" key="2">
    <source>
        <dbReference type="EMBL" id="ORC06353.1"/>
    </source>
</evidence>
<evidence type="ECO:0000313" key="4">
    <source>
        <dbReference type="Proteomes" id="UP000192335"/>
    </source>
</evidence>
<protein>
    <submittedName>
        <fullName evidence="2">Transposase</fullName>
    </submittedName>
</protein>
<feature type="region of interest" description="Disordered" evidence="1">
    <location>
        <begin position="501"/>
        <end position="567"/>
    </location>
</feature>
<comment type="caution">
    <text evidence="2">The sequence shown here is derived from an EMBL/GenBank/DDBJ whole genome shotgun (WGS) entry which is preliminary data.</text>
</comment>
<dbReference type="AlphaFoldDB" id="A0A8E2IPT0"/>
<dbReference type="Proteomes" id="UP000192335">
    <property type="component" value="Unassembled WGS sequence"/>
</dbReference>
<keyword evidence="5" id="KW-1185">Reference proteome</keyword>
<sequence length="567" mass="61890">MTRKGIEAAAKAHIEASGWLRDHLTKAVGLHVAGEVWETIDRHLFADSSGRRRGPPRVGSWWDFTRIPGRARSHTKATPTWETYRLAGTLDGHLRAYRHPQLPESIHVLEAAGQPAGTSILTQPARMPAPVRPASRSWADHNGALAVVFTGLPGEDMVLPVRLPQGAGQWAHLTHFLADPPMWHKIDLVRVGDRKAPGGWRYYAHLLVHQGGYESDATRVRRAEIPMNRRAGVDANVSNLALASFPDGHPERLATDQIGCTAQQQETAARAAKRARARQRALDRSRRNTNADQYSPSARQQKRADRRAEAGLPTRQVSNPGGPRHARADGVPLRAYRHDKLSQRYHRTRCDHAADTRSASQAKQGRAAQIAARIVAAHGNTITVEDCRICTWARLWGKRIGLFSPGMLVTALSAECAASGGRLYRAGTRPTAMSQHCLCGTRVPKTLDQRTHHCGQCGLRGDRDIVSAALAACVELTNPDDPRTARVDYRLAHALRDGLASQPEWEGSVNRHQPPPSPDEGLARTGSHHPVVSAEQAAPGTPPNRPGTPGRRGNSRKQPAPKLIGAA</sequence>
<evidence type="ECO:0000313" key="5">
    <source>
        <dbReference type="Proteomes" id="UP000271464"/>
    </source>
</evidence>
<organism evidence="2 4">
    <name type="scientific">Mycobacterium persicum</name>
    <dbReference type="NCBI Taxonomy" id="1487726"/>
    <lineage>
        <taxon>Bacteria</taxon>
        <taxon>Bacillati</taxon>
        <taxon>Actinomycetota</taxon>
        <taxon>Actinomycetes</taxon>
        <taxon>Mycobacteriales</taxon>
        <taxon>Mycobacteriaceae</taxon>
        <taxon>Mycobacterium</taxon>
    </lineage>
</organism>
<proteinExistence type="predicted"/>
<feature type="region of interest" description="Disordered" evidence="1">
    <location>
        <begin position="262"/>
        <end position="330"/>
    </location>
</feature>
<evidence type="ECO:0000313" key="3">
    <source>
        <dbReference type="EMBL" id="VAZ97402.1"/>
    </source>
</evidence>
<name>A0A8E2IPT0_9MYCO</name>
<dbReference type="EMBL" id="MWQA01000001">
    <property type="protein sequence ID" value="ORC06353.1"/>
    <property type="molecule type" value="Genomic_DNA"/>
</dbReference>
<feature type="compositionally biased region" description="Polar residues" evidence="1">
    <location>
        <begin position="288"/>
        <end position="299"/>
    </location>
</feature>
<reference evidence="3 5" key="2">
    <citation type="submission" date="2018-09" db="EMBL/GenBank/DDBJ databases">
        <authorList>
            <person name="Tagini F."/>
        </authorList>
    </citation>
    <scope>NUCLEOTIDE SEQUENCE [LARGE SCALE GENOMIC DNA]</scope>
    <source>
        <strain evidence="3 5">MK4</strain>
    </source>
</reference>
<dbReference type="Proteomes" id="UP000271464">
    <property type="component" value="Unassembled WGS sequence"/>
</dbReference>